<feature type="compositionally biased region" description="Polar residues" evidence="5">
    <location>
        <begin position="1809"/>
        <end position="1819"/>
    </location>
</feature>
<evidence type="ECO:0000256" key="6">
    <source>
        <dbReference type="SAM" id="SignalP"/>
    </source>
</evidence>
<comment type="caution">
    <text evidence="8">The sequence shown here is derived from an EMBL/GenBank/DDBJ whole genome shotgun (WGS) entry which is preliminary data.</text>
</comment>
<dbReference type="STRING" id="2512241.A0A553HMR8"/>
<dbReference type="Proteomes" id="UP000319160">
    <property type="component" value="Unassembled WGS sequence"/>
</dbReference>
<feature type="compositionally biased region" description="Low complexity" evidence="5">
    <location>
        <begin position="1900"/>
        <end position="1926"/>
    </location>
</feature>
<name>A0A553HMR8_9PEZI</name>
<evidence type="ECO:0000313" key="8">
    <source>
        <dbReference type="EMBL" id="TRX89227.1"/>
    </source>
</evidence>
<evidence type="ECO:0000259" key="7">
    <source>
        <dbReference type="Pfam" id="PF12708"/>
    </source>
</evidence>
<sequence length="2061" mass="220083">MAVLKASGFLVLGFLLQLASAQWKNPDPNRFPNLPSPQPNPPYMVDNQHNYFKTAPDKGRQNGPTWPYSGSFDQYIRNLQSGHIVRGGIGSSGDSNRNGSATLSNSTMVTGNGTSNGPFQAAASSSYWLTELGPMGSQPLAGSGYKFYRDVVADYQADNTGGSDASEAINAAIVDGNRCGEECGNTFTQGAIIYFRFIGDATKPPTIKGCNKFSGIALMDTDPYIPGGAGAEWYINQNQFFRHIRNFIFDLTDMPVSISDDHQTFVPTGIHWQVSQATTLQNLVFNMPEAAKNGSGATFNGGAIGWRAGSQQYTARNLKFKDCLTAVQMVWDWGFNWQGVDIQGGAIGFNISGHGGDTGQGTGSVSIIDSSLSGVPVGILTSKLNNAPNIVLDNVNINNVAQVVQQDGGSTLLSGSGGSQNIKLWGVGQRYNGTQGGFQTGDITAPAKATSLLSNGKLFVRSRPQYETSGSGSFLVATQNGIANDGTGDQTNAINTFLQKAQASGRIAYFPAGIYQVGGTVYIPTGSRVQGSSWSQIQGAGSYFSDMYNPKVMVQVGNKGEVGDMEIVEMLFTVRGPTAGAILMEWNVAAKSQGSAAMWDSHFRVGGGTGTDLDSKKCPKGGFNEDCIAASLMFHVTQQANGYFENVWAWVADHDNDFSVYDSPDKLINQISIYGARGMLIESQGPSWFYGSGSEHSVLYNYQLYNAKDVYLGHIQTETPYYQPNPVAPFPFQSAKSMAGDPSFADCTTDACKATWGLRVVNSADITVHSAGLYSFFQDYYQDCVDTEDCQERILEVIGSTGVVIFNLFTVATSQIANGIDKSVILRKDVQSGFTTEVSVWIPLPGQDNIDIIYVGTEIWSSPTVTCSPPCILVLPTSHLSSSTTIDPGNYTTSFEYGHLGASTNSLGQVTTLFTTVITTVTIHIPAIVTDGIPYSNVNVTGSRTDGGFVASPSVSISPIGVPLPNGDGGTTTRTVQLPPWPGLTNGPPTDSGSSDPFSTIPSTTGSGTYYSPISTTITATKATVTTITFPGTVGQTTINCPPQSEVTFVQPRTTVDLICSTPTALTFHFDCLSTKVVTFLASSTGVFTQYCSLTTVFPTQTQPPGGGSSGSSSPTSPTTTPIPIWTTWPPGLIVPETTSVEDPRPTDDGVVIPCHLWFFNICISGIIGGWHIILPPGIYPPGPPPSFIQWPTPLATIGPLPPWPKITIGPNNQIDYDDEPEESCKTQTASICSTTLFVTATVTEGTTTTTTSTSTGSCDTVEGCSATNSNTVTSTTTTVACKPTSSGSSLNVCNNDALVYPQDPSNVGAILSLLSAYSGKYQQVEGGGETAFIWVPALDQKTFDTLKASSAVYDVQYYEQYNKAVPGDDDDDAISTDPPDVDLKRRNATMSYDTAQDQSIDDSNHLVRRAAAAPAQSRYWQRSLNSLAKGSVWRQDGTASYDRTNNVQPYQYWYDNAAGFDTDTNQGYNVYIINEAWVYSGHPEWQGTGGGTIQLLNPGWTFNAPTAPNPDSIHGTGVAAQINGRQLGTCKRCHVVWFQTQQWRGYPDYGIRSQFLVHLYAAYDDIVAKGLKGKAVINMSFSSSDRVTPAALRAFKYMLDKLDKEQNVVLVAAAGNGAQTLGREIDRYPARFGSPSPSRNPYGQIKNMIIVGATDAKGKEASFSQNANYLTTYAPGQQIWIPTNPNNADPWRQDQGTSFAAPAVAGIAAYLRSLNSPFKTQLENPANVKKMITFLAHRYDRQKTDNSGLEPINAADKRPVAWNGQVQNTVQGQVQSHSCLADYDTIDDWDINGACEGIKSDISEMGTGESTGSCNGPNANPKVAGRDEGGSCPLPGPGAEAGGTSITFTSGAKPSPTCAKAAGCGGTVCSGYYCSPTQMSGPPPDFYDPKDPNNGNPVPTTTVGPPSSSSTTTTTTTTKSTTTSSTPPPAPTEELRILYDFMSATDGGGDPPAFGAAFKWYEVRNGDGLELCQQLAVYESFVDSGLNDPGWPPTDDPDTDIFGRSGCHYTGNDNGAGQFECDGVPRFQCTVDPQSDQQLECDDTFTTDTYIPRVRCAIPR</sequence>
<dbReference type="GO" id="GO:0004650">
    <property type="term" value="F:polygalacturonase activity"/>
    <property type="evidence" value="ECO:0007669"/>
    <property type="project" value="InterPro"/>
</dbReference>
<dbReference type="GO" id="GO:0006508">
    <property type="term" value="P:proteolysis"/>
    <property type="evidence" value="ECO:0007669"/>
    <property type="project" value="UniProtKB-KW"/>
</dbReference>
<dbReference type="CDD" id="cd23668">
    <property type="entry name" value="GH55_beta13glucanase-like"/>
    <property type="match status" value="1"/>
</dbReference>
<keyword evidence="2" id="KW-0378">Hydrolase</keyword>
<dbReference type="PROSITE" id="PS51892">
    <property type="entry name" value="SUBTILASE"/>
    <property type="match status" value="1"/>
</dbReference>
<feature type="region of interest" description="Disordered" evidence="5">
    <location>
        <begin position="1807"/>
        <end position="1839"/>
    </location>
</feature>
<dbReference type="PANTHER" id="PTHR33928">
    <property type="entry name" value="POLYGALACTURONASE QRT3"/>
    <property type="match status" value="1"/>
</dbReference>
<feature type="region of interest" description="Disordered" evidence="5">
    <location>
        <begin position="961"/>
        <end position="997"/>
    </location>
</feature>
<evidence type="ECO:0000256" key="4">
    <source>
        <dbReference type="PROSITE-ProRule" id="PRU01240"/>
    </source>
</evidence>
<comment type="caution">
    <text evidence="4">Lacks conserved residue(s) required for the propagation of feature annotation.</text>
</comment>
<dbReference type="OrthoDB" id="1046782at2759"/>
<evidence type="ECO:0000256" key="2">
    <source>
        <dbReference type="ARBA" id="ARBA00022801"/>
    </source>
</evidence>
<gene>
    <name evidence="8" type="ORF">FHL15_009925</name>
</gene>
<dbReference type="Gene3D" id="2.160.20.10">
    <property type="entry name" value="Single-stranded right-handed beta-helix, Pectin lyase-like"/>
    <property type="match status" value="2"/>
</dbReference>
<feature type="region of interest" description="Disordered" evidence="5">
    <location>
        <begin position="86"/>
        <end position="106"/>
    </location>
</feature>
<keyword evidence="1" id="KW-0645">Protease</keyword>
<dbReference type="Pfam" id="PF12708">
    <property type="entry name" value="Pect-lyase_RHGA_epim"/>
    <property type="match status" value="2"/>
</dbReference>
<dbReference type="SUPFAM" id="SSF52743">
    <property type="entry name" value="Subtilisin-like"/>
    <property type="match status" value="1"/>
</dbReference>
<dbReference type="InterPro" id="IPR024535">
    <property type="entry name" value="RHGA/B-epi-like_pectate_lyase"/>
</dbReference>
<accession>A0A553HMR8</accession>
<evidence type="ECO:0000256" key="5">
    <source>
        <dbReference type="SAM" id="MobiDB-lite"/>
    </source>
</evidence>
<evidence type="ECO:0000313" key="9">
    <source>
        <dbReference type="Proteomes" id="UP000319160"/>
    </source>
</evidence>
<protein>
    <recommendedName>
        <fullName evidence="7">Rhamnogalacturonase A/B/Epimerase-like pectate lyase domain-containing protein</fullName>
    </recommendedName>
</protein>
<feature type="compositionally biased region" description="Polar residues" evidence="5">
    <location>
        <begin position="92"/>
        <end position="106"/>
    </location>
</feature>
<keyword evidence="9" id="KW-1185">Reference proteome</keyword>
<feature type="compositionally biased region" description="Polar residues" evidence="5">
    <location>
        <begin position="987"/>
        <end position="997"/>
    </location>
</feature>
<organism evidence="8 9">
    <name type="scientific">Xylaria flabelliformis</name>
    <dbReference type="NCBI Taxonomy" id="2512241"/>
    <lineage>
        <taxon>Eukaryota</taxon>
        <taxon>Fungi</taxon>
        <taxon>Dikarya</taxon>
        <taxon>Ascomycota</taxon>
        <taxon>Pezizomycotina</taxon>
        <taxon>Sordariomycetes</taxon>
        <taxon>Xylariomycetidae</taxon>
        <taxon>Xylariales</taxon>
        <taxon>Xylariaceae</taxon>
        <taxon>Xylaria</taxon>
    </lineage>
</organism>
<evidence type="ECO:0000256" key="1">
    <source>
        <dbReference type="ARBA" id="ARBA00022670"/>
    </source>
</evidence>
<feature type="domain" description="Rhamnogalacturonase A/B/Epimerase-like pectate lyase" evidence="7">
    <location>
        <begin position="196"/>
        <end position="349"/>
    </location>
</feature>
<comment type="similarity">
    <text evidence="4">Belongs to the peptidase S8 family.</text>
</comment>
<keyword evidence="6" id="KW-0732">Signal</keyword>
<dbReference type="CDD" id="cd00306">
    <property type="entry name" value="Peptidases_S8_S53"/>
    <property type="match status" value="1"/>
</dbReference>
<dbReference type="InterPro" id="IPR011050">
    <property type="entry name" value="Pectin_lyase_fold/virulence"/>
</dbReference>
<dbReference type="EMBL" id="VFLP01000071">
    <property type="protein sequence ID" value="TRX89227.1"/>
    <property type="molecule type" value="Genomic_DNA"/>
</dbReference>
<feature type="region of interest" description="Disordered" evidence="5">
    <location>
        <begin position="1102"/>
        <end position="1123"/>
    </location>
</feature>
<feature type="signal peptide" evidence="6">
    <location>
        <begin position="1"/>
        <end position="21"/>
    </location>
</feature>
<feature type="chain" id="PRO_5021861608" description="Rhamnogalacturonase A/B/Epimerase-like pectate lyase domain-containing protein" evidence="6">
    <location>
        <begin position="22"/>
        <end position="2061"/>
    </location>
</feature>
<dbReference type="InterPro" id="IPR012334">
    <property type="entry name" value="Pectin_lyas_fold"/>
</dbReference>
<dbReference type="GO" id="GO:0004252">
    <property type="term" value="F:serine-type endopeptidase activity"/>
    <property type="evidence" value="ECO:0007669"/>
    <property type="project" value="InterPro"/>
</dbReference>
<dbReference type="InterPro" id="IPR036852">
    <property type="entry name" value="Peptidase_S8/S53_dom_sf"/>
</dbReference>
<feature type="domain" description="Rhamnogalacturonase A/B/Epimerase-like pectate lyase" evidence="7">
    <location>
        <begin position="478"/>
        <end position="543"/>
    </location>
</feature>
<evidence type="ECO:0000256" key="3">
    <source>
        <dbReference type="ARBA" id="ARBA00022825"/>
    </source>
</evidence>
<dbReference type="InterPro" id="IPR023828">
    <property type="entry name" value="Peptidase_S8_Ser-AS"/>
</dbReference>
<dbReference type="InterPro" id="IPR039279">
    <property type="entry name" value="QRT3-like"/>
</dbReference>
<feature type="region of interest" description="Disordered" evidence="5">
    <location>
        <begin position="1884"/>
        <end position="1933"/>
    </location>
</feature>
<dbReference type="SUPFAM" id="SSF51126">
    <property type="entry name" value="Pectin lyase-like"/>
    <property type="match status" value="2"/>
</dbReference>
<dbReference type="PANTHER" id="PTHR33928:SF2">
    <property type="entry name" value="PECTATE LYASE SUPERFAMILY PROTEIN DOMAIN-CONTAINING PROTEIN-RELATED"/>
    <property type="match status" value="1"/>
</dbReference>
<reference evidence="9" key="1">
    <citation type="submission" date="2019-06" db="EMBL/GenBank/DDBJ databases">
        <title>Draft genome sequence of the griseofulvin-producing fungus Xylaria cubensis strain G536.</title>
        <authorList>
            <person name="Mead M.E."/>
            <person name="Raja H.A."/>
            <person name="Steenwyk J.L."/>
            <person name="Knowles S.L."/>
            <person name="Oberlies N.H."/>
            <person name="Rokas A."/>
        </authorList>
    </citation>
    <scope>NUCLEOTIDE SEQUENCE [LARGE SCALE GENOMIC DNA]</scope>
    <source>
        <strain evidence="9">G536</strain>
    </source>
</reference>
<dbReference type="PROSITE" id="PS00138">
    <property type="entry name" value="SUBTILASE_SER"/>
    <property type="match status" value="1"/>
</dbReference>
<feature type="compositionally biased region" description="Low complexity" evidence="5">
    <location>
        <begin position="1111"/>
        <end position="1123"/>
    </location>
</feature>
<keyword evidence="3" id="KW-0720">Serine protease</keyword>
<dbReference type="Gene3D" id="3.40.50.200">
    <property type="entry name" value="Peptidase S8/S53 domain"/>
    <property type="match status" value="1"/>
</dbReference>
<proteinExistence type="inferred from homology"/>